<evidence type="ECO:0000256" key="1">
    <source>
        <dbReference type="ARBA" id="ARBA00022801"/>
    </source>
</evidence>
<organism evidence="4 5">
    <name type="scientific">Microlunatus kandeliicorticis</name>
    <dbReference type="NCBI Taxonomy" id="1759536"/>
    <lineage>
        <taxon>Bacteria</taxon>
        <taxon>Bacillati</taxon>
        <taxon>Actinomycetota</taxon>
        <taxon>Actinomycetes</taxon>
        <taxon>Propionibacteriales</taxon>
        <taxon>Propionibacteriaceae</taxon>
        <taxon>Microlunatus</taxon>
    </lineage>
</organism>
<reference evidence="4 5" key="1">
    <citation type="submission" date="2020-07" db="EMBL/GenBank/DDBJ databases">
        <title>Sequencing the genomes of 1000 actinobacteria strains.</title>
        <authorList>
            <person name="Klenk H.-P."/>
        </authorList>
    </citation>
    <scope>NUCLEOTIDE SEQUENCE [LARGE SCALE GENOMIC DNA]</scope>
    <source>
        <strain evidence="4 5">DSM 100723</strain>
    </source>
</reference>
<dbReference type="CDD" id="cd05829">
    <property type="entry name" value="Sortase_F"/>
    <property type="match status" value="1"/>
</dbReference>
<name>A0A7W3IS31_9ACTN</name>
<keyword evidence="3" id="KW-0812">Transmembrane</keyword>
<accession>A0A7W3IS31</accession>
<protein>
    <submittedName>
        <fullName evidence="4">LPXTG-site transpeptidase (Sortase) family protein</fullName>
    </submittedName>
</protein>
<dbReference type="GO" id="GO:0016787">
    <property type="term" value="F:hydrolase activity"/>
    <property type="evidence" value="ECO:0007669"/>
    <property type="project" value="UniProtKB-KW"/>
</dbReference>
<evidence type="ECO:0000313" key="5">
    <source>
        <dbReference type="Proteomes" id="UP000523079"/>
    </source>
</evidence>
<dbReference type="Pfam" id="PF04203">
    <property type="entry name" value="Sortase"/>
    <property type="match status" value="1"/>
</dbReference>
<feature type="region of interest" description="Disordered" evidence="2">
    <location>
        <begin position="60"/>
        <end position="114"/>
    </location>
</feature>
<dbReference type="Proteomes" id="UP000523079">
    <property type="component" value="Unassembled WGS sequence"/>
</dbReference>
<comment type="caution">
    <text evidence="4">The sequence shown here is derived from an EMBL/GenBank/DDBJ whole genome shotgun (WGS) entry which is preliminary data.</text>
</comment>
<dbReference type="Gene3D" id="2.40.260.10">
    <property type="entry name" value="Sortase"/>
    <property type="match status" value="1"/>
</dbReference>
<feature type="region of interest" description="Disordered" evidence="2">
    <location>
        <begin position="1"/>
        <end position="21"/>
    </location>
</feature>
<dbReference type="EMBL" id="JACGWT010000002">
    <property type="protein sequence ID" value="MBA8794216.1"/>
    <property type="molecule type" value="Genomic_DNA"/>
</dbReference>
<gene>
    <name evidence="4" type="ORF">FHX74_001821</name>
</gene>
<dbReference type="InterPro" id="IPR042001">
    <property type="entry name" value="Sortase_F"/>
</dbReference>
<dbReference type="RefSeq" id="WP_182559711.1">
    <property type="nucleotide sequence ID" value="NZ_JACGWT010000002.1"/>
</dbReference>
<proteinExistence type="predicted"/>
<keyword evidence="1" id="KW-0378">Hydrolase</keyword>
<dbReference type="AlphaFoldDB" id="A0A7W3IS31"/>
<feature type="transmembrane region" description="Helical" evidence="3">
    <location>
        <begin position="30"/>
        <end position="51"/>
    </location>
</feature>
<feature type="compositionally biased region" description="Polar residues" evidence="2">
    <location>
        <begin position="77"/>
        <end position="87"/>
    </location>
</feature>
<dbReference type="InterPro" id="IPR005754">
    <property type="entry name" value="Sortase"/>
</dbReference>
<keyword evidence="5" id="KW-1185">Reference proteome</keyword>
<evidence type="ECO:0000256" key="3">
    <source>
        <dbReference type="SAM" id="Phobius"/>
    </source>
</evidence>
<keyword evidence="3" id="KW-0472">Membrane</keyword>
<dbReference type="SUPFAM" id="SSF63817">
    <property type="entry name" value="Sortase"/>
    <property type="match status" value="1"/>
</dbReference>
<keyword evidence="3" id="KW-1133">Transmembrane helix</keyword>
<evidence type="ECO:0000256" key="2">
    <source>
        <dbReference type="SAM" id="MobiDB-lite"/>
    </source>
</evidence>
<dbReference type="InterPro" id="IPR023365">
    <property type="entry name" value="Sortase_dom-sf"/>
</dbReference>
<sequence>MTRRRTRGASSGDVREARGGLTAPRLPGRLVVAAVVLVSVASLATGLVLLARGPDAERLPASQQLATAQAPRADPSRTPSPEQSPKPSTRSTRTTGWPVRSAAIPKPTKDPHGVPTRLDVAALGLELPIQPTGVDDRGAMALPPVPGHLGWYRYSSRPGDDSGATVLGGHVDSKVYGTGPLVELWRLEAGDTLVVQTTKGPVTYVVTAVQRIAKTEIDPAVVFARSGAPVLRLLTCGGPYLPAKGGYQDNVVVTAKPR</sequence>
<evidence type="ECO:0000313" key="4">
    <source>
        <dbReference type="EMBL" id="MBA8794216.1"/>
    </source>
</evidence>